<proteinExistence type="predicted"/>
<gene>
    <name evidence="1" type="ORF">BKG82_26230</name>
</gene>
<protein>
    <submittedName>
        <fullName evidence="1">Uncharacterized protein</fullName>
    </submittedName>
</protein>
<reference evidence="1 2" key="1">
    <citation type="submission" date="2016-10" db="EMBL/GenBank/DDBJ databases">
        <title>Evaluation of Human, Veterinary and Environmental Mycobacterium chelonae Isolates by Core Genome Phylogenomic Analysis, Targeted Gene Comparison, and Anti-microbial Susceptibility Patterns: A Tale of Mistaken Identities.</title>
        <authorList>
            <person name="Fogelson S.B."/>
            <person name="Camus A.C."/>
            <person name="Lorenz W."/>
            <person name="Vasireddy R."/>
            <person name="Vasireddy S."/>
            <person name="Smith T."/>
            <person name="Brown-Elliott B.A."/>
            <person name="Wallace R.J.Jr."/>
            <person name="Hasan N.A."/>
            <person name="Reischl U."/>
            <person name="Sanchez S."/>
        </authorList>
    </citation>
    <scope>NUCLEOTIDE SEQUENCE [LARGE SCALE GENOMIC DNA]</scope>
    <source>
        <strain evidence="1 2">15515</strain>
    </source>
</reference>
<dbReference type="Proteomes" id="UP000180043">
    <property type="component" value="Unassembled WGS sequence"/>
</dbReference>
<accession>A0A1S1LCM0</accession>
<organism evidence="1 2">
    <name type="scientific">Mycobacteroides chelonae</name>
    <name type="common">Mycobacterium chelonae</name>
    <dbReference type="NCBI Taxonomy" id="1774"/>
    <lineage>
        <taxon>Bacteria</taxon>
        <taxon>Bacillati</taxon>
        <taxon>Actinomycetota</taxon>
        <taxon>Actinomycetes</taxon>
        <taxon>Mycobacteriales</taxon>
        <taxon>Mycobacteriaceae</taxon>
        <taxon>Mycobacteroides</taxon>
    </lineage>
</organism>
<evidence type="ECO:0000313" key="2">
    <source>
        <dbReference type="Proteomes" id="UP000180043"/>
    </source>
</evidence>
<dbReference type="RefSeq" id="WP_070947776.1">
    <property type="nucleotide sequence ID" value="NZ_MLIQ01000042.1"/>
</dbReference>
<name>A0A1S1LCM0_MYCCH</name>
<sequence length="81" mass="9033">MGFAQWLDAFVEEKGLNLDQHFEKIGPSGQLNVIPLANVIQAMKITDKSEQAQIKSALVRLDFRNADVMDYFDHLSGALAI</sequence>
<comment type="caution">
    <text evidence="1">The sequence shown here is derived from an EMBL/GenBank/DDBJ whole genome shotgun (WGS) entry which is preliminary data.</text>
</comment>
<evidence type="ECO:0000313" key="1">
    <source>
        <dbReference type="EMBL" id="OHU47158.1"/>
    </source>
</evidence>
<dbReference type="AlphaFoldDB" id="A0A1S1LCM0"/>
<dbReference type="EMBL" id="MLIQ01000042">
    <property type="protein sequence ID" value="OHU47158.1"/>
    <property type="molecule type" value="Genomic_DNA"/>
</dbReference>